<protein>
    <submittedName>
        <fullName evidence="1">Uncharacterized protein</fullName>
    </submittedName>
</protein>
<gene>
    <name evidence="1" type="ORF">MILVUS5_LOCUS39163</name>
</gene>
<keyword evidence="2" id="KW-1185">Reference proteome</keyword>
<sequence length="596" mass="67189">MSDSKKRWTVTYTKHVKQKRKVYQDGFLVLNVSTGKLSLYDECEKLLECRILKNDEIVESGESLTFNSHLVDIGSLEGENKPQPHLNVDIKQKNVSRFRTTDVKSNAKETIERTRKPLSPSQKIIKEFKNKKREILKYESPKISHETPKPSTTEWQVLYTSQMTQKAKKYHDGFVELVFSGSRGAQVRLFDANRNLLDSRFLKKDDVIKPGESVAFDTYLVDISEDQGSHTPDSIVKGGNCTNVQRKQKIDRQQTSLDNDTHVTVGKREWHVLYTTQLTQKAKKFHDGFLQLELCGSLGRQVILYDLSKRPLERRFLKKDEVIRAGELLYFAGHLVDVGEPEGSHQSPVKLSERGTGGENVVEKRQLRHGEKTCHKLYPSTAKGQPSSRPSLRQDAGLSSHFAVIEEIKSNKTVPVVKPLHDGQPPSRPCFRQDTDLNSQFAGIEAIKSNKTVPVVKPLRDVNQILFFLQDPKPHDCYVKGGRSPNRSYQNILDRESTETVISPDIASTKVAPSTLLNLGSAAACDGGSFQFRENVKMSNQPYSDKKAQENINEADFDLLISSPGGHSSCPISNEGETAEEFSHEREAFPSFDLGF</sequence>
<comment type="caution">
    <text evidence="1">The sequence shown here is derived from an EMBL/GenBank/DDBJ whole genome shotgun (WGS) entry which is preliminary data.</text>
</comment>
<evidence type="ECO:0000313" key="2">
    <source>
        <dbReference type="Proteomes" id="UP001177021"/>
    </source>
</evidence>
<dbReference type="Proteomes" id="UP001177021">
    <property type="component" value="Unassembled WGS sequence"/>
</dbReference>
<evidence type="ECO:0000313" key="1">
    <source>
        <dbReference type="EMBL" id="CAJ2676412.1"/>
    </source>
</evidence>
<proteinExistence type="predicted"/>
<reference evidence="1" key="1">
    <citation type="submission" date="2023-10" db="EMBL/GenBank/DDBJ databases">
        <authorList>
            <person name="Rodriguez Cubillos JULIANA M."/>
            <person name="De Vega J."/>
        </authorList>
    </citation>
    <scope>NUCLEOTIDE SEQUENCE</scope>
</reference>
<name>A0ACB0MAG3_TRIPR</name>
<dbReference type="EMBL" id="CASHSV030000823">
    <property type="protein sequence ID" value="CAJ2676412.1"/>
    <property type="molecule type" value="Genomic_DNA"/>
</dbReference>
<organism evidence="1 2">
    <name type="scientific">Trifolium pratense</name>
    <name type="common">Red clover</name>
    <dbReference type="NCBI Taxonomy" id="57577"/>
    <lineage>
        <taxon>Eukaryota</taxon>
        <taxon>Viridiplantae</taxon>
        <taxon>Streptophyta</taxon>
        <taxon>Embryophyta</taxon>
        <taxon>Tracheophyta</taxon>
        <taxon>Spermatophyta</taxon>
        <taxon>Magnoliopsida</taxon>
        <taxon>eudicotyledons</taxon>
        <taxon>Gunneridae</taxon>
        <taxon>Pentapetalae</taxon>
        <taxon>rosids</taxon>
        <taxon>fabids</taxon>
        <taxon>Fabales</taxon>
        <taxon>Fabaceae</taxon>
        <taxon>Papilionoideae</taxon>
        <taxon>50 kb inversion clade</taxon>
        <taxon>NPAAA clade</taxon>
        <taxon>Hologalegina</taxon>
        <taxon>IRL clade</taxon>
        <taxon>Trifolieae</taxon>
        <taxon>Trifolium</taxon>
    </lineage>
</organism>
<accession>A0ACB0MAG3</accession>